<dbReference type="AlphaFoldDB" id="A0A849VLC9"/>
<reference evidence="1 2" key="1">
    <citation type="submission" date="2020-04" db="EMBL/GenBank/DDBJ databases">
        <title>Pseudoalteromonas caenipelagi sp. nov., isolated from a tidal flat.</title>
        <authorList>
            <person name="Park S."/>
            <person name="Yoon J.-H."/>
        </authorList>
    </citation>
    <scope>NUCLEOTIDE SEQUENCE [LARGE SCALE GENOMIC DNA]</scope>
    <source>
        <strain evidence="1 2">JBTF-M23</strain>
    </source>
</reference>
<accession>A0A849VLC9</accession>
<comment type="caution">
    <text evidence="1">The sequence shown here is derived from an EMBL/GenBank/DDBJ whole genome shotgun (WGS) entry which is preliminary data.</text>
</comment>
<evidence type="ECO:0000313" key="2">
    <source>
        <dbReference type="Proteomes" id="UP000586305"/>
    </source>
</evidence>
<organism evidence="1 2">
    <name type="scientific">Pseudoalteromonas caenipelagi</name>
    <dbReference type="NCBI Taxonomy" id="2726988"/>
    <lineage>
        <taxon>Bacteria</taxon>
        <taxon>Pseudomonadati</taxon>
        <taxon>Pseudomonadota</taxon>
        <taxon>Gammaproteobacteria</taxon>
        <taxon>Alteromonadales</taxon>
        <taxon>Pseudoalteromonadaceae</taxon>
        <taxon>Pseudoalteromonas</taxon>
    </lineage>
</organism>
<dbReference type="RefSeq" id="WP_171627552.1">
    <property type="nucleotide sequence ID" value="NZ_JABBPG010000010.1"/>
</dbReference>
<sequence length="50" mass="5719">MIIQINHQALTASNFDELRQLLSSAKQPVTLCWQAGELQQCGNLKLFNRF</sequence>
<protein>
    <submittedName>
        <fullName evidence="1">Uncharacterized protein</fullName>
    </submittedName>
</protein>
<evidence type="ECO:0000313" key="1">
    <source>
        <dbReference type="EMBL" id="NOU52491.1"/>
    </source>
</evidence>
<proteinExistence type="predicted"/>
<gene>
    <name evidence="1" type="ORF">HG263_18420</name>
</gene>
<dbReference type="Proteomes" id="UP000586305">
    <property type="component" value="Unassembled WGS sequence"/>
</dbReference>
<keyword evidence="2" id="KW-1185">Reference proteome</keyword>
<name>A0A849VLC9_9GAMM</name>
<dbReference type="EMBL" id="JABBPG010000010">
    <property type="protein sequence ID" value="NOU52491.1"/>
    <property type="molecule type" value="Genomic_DNA"/>
</dbReference>